<evidence type="ECO:0008006" key="4">
    <source>
        <dbReference type="Google" id="ProtNLM"/>
    </source>
</evidence>
<evidence type="ECO:0000313" key="2">
    <source>
        <dbReference type="EMBL" id="KAK5608889.1"/>
    </source>
</evidence>
<comment type="caution">
    <text evidence="2">The sequence shown here is derived from an EMBL/GenBank/DDBJ whole genome shotgun (WGS) entry which is preliminary data.</text>
</comment>
<organism evidence="2 3">
    <name type="scientific">Crenichthys baileyi</name>
    <name type="common">White River springfish</name>
    <dbReference type="NCBI Taxonomy" id="28760"/>
    <lineage>
        <taxon>Eukaryota</taxon>
        <taxon>Metazoa</taxon>
        <taxon>Chordata</taxon>
        <taxon>Craniata</taxon>
        <taxon>Vertebrata</taxon>
        <taxon>Euteleostomi</taxon>
        <taxon>Actinopterygii</taxon>
        <taxon>Neopterygii</taxon>
        <taxon>Teleostei</taxon>
        <taxon>Neoteleostei</taxon>
        <taxon>Acanthomorphata</taxon>
        <taxon>Ovalentaria</taxon>
        <taxon>Atherinomorphae</taxon>
        <taxon>Cyprinodontiformes</taxon>
        <taxon>Goodeidae</taxon>
        <taxon>Crenichthys</taxon>
    </lineage>
</organism>
<evidence type="ECO:0000313" key="3">
    <source>
        <dbReference type="Proteomes" id="UP001311232"/>
    </source>
</evidence>
<feature type="compositionally biased region" description="Polar residues" evidence="1">
    <location>
        <begin position="27"/>
        <end position="37"/>
    </location>
</feature>
<feature type="non-terminal residue" evidence="2">
    <location>
        <position position="58"/>
    </location>
</feature>
<sequence>GQLSPKVGKIPICGKTPLWTRPKNQHHVSVQPGSTDLTSDEDPLRDMLELSGMDPHLS</sequence>
<dbReference type="Proteomes" id="UP001311232">
    <property type="component" value="Unassembled WGS sequence"/>
</dbReference>
<keyword evidence="3" id="KW-1185">Reference proteome</keyword>
<dbReference type="AlphaFoldDB" id="A0AAV9RIU2"/>
<evidence type="ECO:0000256" key="1">
    <source>
        <dbReference type="SAM" id="MobiDB-lite"/>
    </source>
</evidence>
<name>A0AAV9RIU2_9TELE</name>
<reference evidence="2 3" key="1">
    <citation type="submission" date="2021-06" db="EMBL/GenBank/DDBJ databases">
        <authorList>
            <person name="Palmer J.M."/>
        </authorList>
    </citation>
    <scope>NUCLEOTIDE SEQUENCE [LARGE SCALE GENOMIC DNA]</scope>
    <source>
        <strain evidence="2 3">MEX-2019</strain>
        <tissue evidence="2">Muscle</tissue>
    </source>
</reference>
<protein>
    <recommendedName>
        <fullName evidence="4">Prolactin receptor</fullName>
    </recommendedName>
</protein>
<gene>
    <name evidence="2" type="ORF">CRENBAI_018840</name>
</gene>
<accession>A0AAV9RIU2</accession>
<feature type="region of interest" description="Disordered" evidence="1">
    <location>
        <begin position="1"/>
        <end position="43"/>
    </location>
</feature>
<feature type="non-terminal residue" evidence="2">
    <location>
        <position position="1"/>
    </location>
</feature>
<proteinExistence type="predicted"/>
<dbReference type="EMBL" id="JAHHUM010001775">
    <property type="protein sequence ID" value="KAK5608889.1"/>
    <property type="molecule type" value="Genomic_DNA"/>
</dbReference>